<evidence type="ECO:0000313" key="3">
    <source>
        <dbReference type="EMBL" id="KAK9752406.1"/>
    </source>
</evidence>
<dbReference type="Proteomes" id="UP001458880">
    <property type="component" value="Unassembled WGS sequence"/>
</dbReference>
<evidence type="ECO:0000256" key="1">
    <source>
        <dbReference type="SAM" id="MobiDB-lite"/>
    </source>
</evidence>
<gene>
    <name evidence="3" type="ORF">QE152_g4198</name>
</gene>
<evidence type="ECO:0000256" key="2">
    <source>
        <dbReference type="SAM" id="Phobius"/>
    </source>
</evidence>
<keyword evidence="2" id="KW-0472">Membrane</keyword>
<evidence type="ECO:0000313" key="4">
    <source>
        <dbReference type="Proteomes" id="UP001458880"/>
    </source>
</evidence>
<feature type="region of interest" description="Disordered" evidence="1">
    <location>
        <begin position="56"/>
        <end position="102"/>
    </location>
</feature>
<keyword evidence="2" id="KW-0812">Transmembrane</keyword>
<organism evidence="3 4">
    <name type="scientific">Popillia japonica</name>
    <name type="common">Japanese beetle</name>
    <dbReference type="NCBI Taxonomy" id="7064"/>
    <lineage>
        <taxon>Eukaryota</taxon>
        <taxon>Metazoa</taxon>
        <taxon>Ecdysozoa</taxon>
        <taxon>Arthropoda</taxon>
        <taxon>Hexapoda</taxon>
        <taxon>Insecta</taxon>
        <taxon>Pterygota</taxon>
        <taxon>Neoptera</taxon>
        <taxon>Endopterygota</taxon>
        <taxon>Coleoptera</taxon>
        <taxon>Polyphaga</taxon>
        <taxon>Scarabaeiformia</taxon>
        <taxon>Scarabaeidae</taxon>
        <taxon>Rutelinae</taxon>
        <taxon>Popillia</taxon>
    </lineage>
</organism>
<dbReference type="EMBL" id="JASPKY010000020">
    <property type="protein sequence ID" value="KAK9752406.1"/>
    <property type="molecule type" value="Genomic_DNA"/>
</dbReference>
<feature type="transmembrane region" description="Helical" evidence="2">
    <location>
        <begin position="20"/>
        <end position="39"/>
    </location>
</feature>
<feature type="compositionally biased region" description="Polar residues" evidence="1">
    <location>
        <begin position="68"/>
        <end position="79"/>
    </location>
</feature>
<keyword evidence="2" id="KW-1133">Transmembrane helix</keyword>
<proteinExistence type="predicted"/>
<comment type="caution">
    <text evidence="3">The sequence shown here is derived from an EMBL/GenBank/DDBJ whole genome shotgun (WGS) entry which is preliminary data.</text>
</comment>
<protein>
    <submittedName>
        <fullName evidence="3">Uncharacterized protein</fullName>
    </submittedName>
</protein>
<sequence>MVVMKDWSRNQDGNTVSVTGVILLIGCILILVGGGYLFYKKWTREHRLQSLLIEEEEEDSGEDVFTAPGTSKSSGQIISDRSRSMDESLSTDFGSILSAANK</sequence>
<reference evidence="3 4" key="1">
    <citation type="journal article" date="2024" name="BMC Genomics">
        <title>De novo assembly and annotation of Popillia japonica's genome with initial clues to its potential as an invasive pest.</title>
        <authorList>
            <person name="Cucini C."/>
            <person name="Boschi S."/>
            <person name="Funari R."/>
            <person name="Cardaioli E."/>
            <person name="Iannotti N."/>
            <person name="Marturano G."/>
            <person name="Paoli F."/>
            <person name="Bruttini M."/>
            <person name="Carapelli A."/>
            <person name="Frati F."/>
            <person name="Nardi F."/>
        </authorList>
    </citation>
    <scope>NUCLEOTIDE SEQUENCE [LARGE SCALE GENOMIC DNA]</scope>
    <source>
        <strain evidence="3">DMR45628</strain>
    </source>
</reference>
<dbReference type="AlphaFoldDB" id="A0AAW1MX30"/>
<accession>A0AAW1MX30</accession>
<keyword evidence="4" id="KW-1185">Reference proteome</keyword>
<name>A0AAW1MX30_POPJA</name>
<dbReference type="PROSITE" id="PS51257">
    <property type="entry name" value="PROKAR_LIPOPROTEIN"/>
    <property type="match status" value="1"/>
</dbReference>
<feature type="compositionally biased region" description="Polar residues" evidence="1">
    <location>
        <begin position="87"/>
        <end position="102"/>
    </location>
</feature>